<dbReference type="PANTHER" id="PTHR43845:SF1">
    <property type="entry name" value="BLR5969 PROTEIN"/>
    <property type="match status" value="1"/>
</dbReference>
<dbReference type="OrthoDB" id="580775at2"/>
<gene>
    <name evidence="2" type="ORF">FCL42_02605</name>
</gene>
<evidence type="ECO:0000313" key="2">
    <source>
        <dbReference type="EMBL" id="TKB58657.1"/>
    </source>
</evidence>
<dbReference type="PANTHER" id="PTHR43845">
    <property type="entry name" value="BLR5969 PROTEIN"/>
    <property type="match status" value="1"/>
</dbReference>
<evidence type="ECO:0000313" key="3">
    <source>
        <dbReference type="Proteomes" id="UP000305675"/>
    </source>
</evidence>
<dbReference type="EMBL" id="SWCJ01000001">
    <property type="protein sequence ID" value="TKB58657.1"/>
    <property type="molecule type" value="Genomic_DNA"/>
</dbReference>
<keyword evidence="2" id="KW-0436">Ligase</keyword>
<feature type="domain" description="AMP-dependent synthetase/ligase" evidence="1">
    <location>
        <begin position="146"/>
        <end position="278"/>
    </location>
</feature>
<dbReference type="InterPro" id="IPR000873">
    <property type="entry name" value="AMP-dep_synth/lig_dom"/>
</dbReference>
<protein>
    <submittedName>
        <fullName evidence="2">Phenylacetate--CoA ligase</fullName>
    </submittedName>
</protein>
<evidence type="ECO:0000259" key="1">
    <source>
        <dbReference type="Pfam" id="PF00501"/>
    </source>
</evidence>
<dbReference type="Proteomes" id="UP000305675">
    <property type="component" value="Unassembled WGS sequence"/>
</dbReference>
<dbReference type="Gene3D" id="3.30.300.30">
    <property type="match status" value="1"/>
</dbReference>
<dbReference type="AlphaFoldDB" id="A0A4U1BSI7"/>
<proteinExistence type="predicted"/>
<name>A0A4U1BSI7_9GAMM</name>
<dbReference type="Pfam" id="PF00501">
    <property type="entry name" value="AMP-binding"/>
    <property type="match status" value="1"/>
</dbReference>
<dbReference type="RefSeq" id="WP_136861805.1">
    <property type="nucleotide sequence ID" value="NZ_SWCJ01000001.1"/>
</dbReference>
<keyword evidence="3" id="KW-1185">Reference proteome</keyword>
<dbReference type="InterPro" id="IPR045851">
    <property type="entry name" value="AMP-bd_C_sf"/>
</dbReference>
<accession>A0A4U1BSI7</accession>
<comment type="caution">
    <text evidence="2">The sequence shown here is derived from an EMBL/GenBank/DDBJ whole genome shotgun (WGS) entry which is preliminary data.</text>
</comment>
<dbReference type="InterPro" id="IPR042099">
    <property type="entry name" value="ANL_N_sf"/>
</dbReference>
<dbReference type="Gene3D" id="3.40.50.12780">
    <property type="entry name" value="N-terminal domain of ligase-like"/>
    <property type="match status" value="1"/>
</dbReference>
<reference evidence="2 3" key="1">
    <citation type="submission" date="2019-04" db="EMBL/GenBank/DDBJ databases">
        <authorList>
            <person name="Hwang J.C."/>
        </authorList>
    </citation>
    <scope>NUCLEOTIDE SEQUENCE [LARGE SCALE GENOMIC DNA]</scope>
    <source>
        <strain evidence="2 3">IMCC35002</strain>
    </source>
</reference>
<dbReference type="SUPFAM" id="SSF56801">
    <property type="entry name" value="Acetyl-CoA synthetase-like"/>
    <property type="match status" value="1"/>
</dbReference>
<organism evidence="2 3">
    <name type="scientific">Ferrimonas aestuarii</name>
    <dbReference type="NCBI Taxonomy" id="2569539"/>
    <lineage>
        <taxon>Bacteria</taxon>
        <taxon>Pseudomonadati</taxon>
        <taxon>Pseudomonadota</taxon>
        <taxon>Gammaproteobacteria</taxon>
        <taxon>Alteromonadales</taxon>
        <taxon>Ferrimonadaceae</taxon>
        <taxon>Ferrimonas</taxon>
    </lineage>
</organism>
<sequence>MSAFVEYYFDHLETQPNDEREANLFEQLPHLLTHVAQTSPYYRQALAGIEFGGISNRQALTQLPVLRKSDLMSLQTDDSVLAGIEPSFDEIDRLFVSPGPICEPESNQEDWWRMGRAFHAAGFEAGDRVQNCFSYHMTPGGLMMDSGARACGCVVIPAGPGSTEQQLAVNARLRPRGYCGTPSFLKILIDKAKACGQSLSFEVALVSGEAVTEPLKQAFAEAGIRVHQAYATADLGLIAYESEPGQGLVVAEHILVEVLRPGSGEPVAEGEVGEVVVTNFNLEYPLIRFATGDLSSVLPQASLCGRTNVRLRGWQGRADQSTKVKGLFVHPQQLEQIRRRHPELTKLRLIVTHEGGNDKMLLRCQHSGAGFDASAIAETLKAVTKLSGEVISTTDIADDGVVIEDRR</sequence>
<dbReference type="GO" id="GO:0016874">
    <property type="term" value="F:ligase activity"/>
    <property type="evidence" value="ECO:0007669"/>
    <property type="project" value="UniProtKB-KW"/>
</dbReference>